<dbReference type="InterPro" id="IPR016169">
    <property type="entry name" value="FAD-bd_PCMH_sub2"/>
</dbReference>
<evidence type="ECO:0000256" key="1">
    <source>
        <dbReference type="ARBA" id="ARBA00001974"/>
    </source>
</evidence>
<dbReference type="InterPro" id="IPR036318">
    <property type="entry name" value="FAD-bd_PCMH-like_sf"/>
</dbReference>
<proteinExistence type="inferred from homology"/>
<dbReference type="Gene3D" id="3.30.43.10">
    <property type="entry name" value="Uridine Diphospho-n-acetylenolpyruvylglucosamine Reductase, domain 2"/>
    <property type="match status" value="1"/>
</dbReference>
<keyword evidence="4" id="KW-0274">FAD</keyword>
<dbReference type="InterPro" id="IPR050416">
    <property type="entry name" value="FAD-linked_Oxidoreductase"/>
</dbReference>
<name>A0A3S3UJA2_9GAMM</name>
<keyword evidence="3" id="KW-0285">Flavoprotein</keyword>
<dbReference type="InterPro" id="IPR006094">
    <property type="entry name" value="Oxid_FAD_bind_N"/>
</dbReference>
<evidence type="ECO:0000256" key="4">
    <source>
        <dbReference type="ARBA" id="ARBA00022827"/>
    </source>
</evidence>
<dbReference type="PANTHER" id="PTHR42973:SF39">
    <property type="entry name" value="FAD-BINDING PCMH-TYPE DOMAIN-CONTAINING PROTEIN"/>
    <property type="match status" value="1"/>
</dbReference>
<evidence type="ECO:0000256" key="5">
    <source>
        <dbReference type="ARBA" id="ARBA00023002"/>
    </source>
</evidence>
<keyword evidence="5" id="KW-0560">Oxidoreductase</keyword>
<dbReference type="GO" id="GO:0016491">
    <property type="term" value="F:oxidoreductase activity"/>
    <property type="evidence" value="ECO:0007669"/>
    <property type="project" value="UniProtKB-KW"/>
</dbReference>
<evidence type="ECO:0000259" key="6">
    <source>
        <dbReference type="PROSITE" id="PS51387"/>
    </source>
</evidence>
<feature type="domain" description="FAD-binding PCMH-type" evidence="6">
    <location>
        <begin position="35"/>
        <end position="205"/>
    </location>
</feature>
<evidence type="ECO:0000313" key="7">
    <source>
        <dbReference type="EMBL" id="RWX55297.1"/>
    </source>
</evidence>
<evidence type="ECO:0000256" key="2">
    <source>
        <dbReference type="ARBA" id="ARBA00005466"/>
    </source>
</evidence>
<dbReference type="InterPro" id="IPR016166">
    <property type="entry name" value="FAD-bd_PCMH"/>
</dbReference>
<dbReference type="AlphaFoldDB" id="A0A3S3UJA2"/>
<dbReference type="Proteomes" id="UP000287563">
    <property type="component" value="Unassembled WGS sequence"/>
</dbReference>
<organism evidence="7 8">
    <name type="scientific">Photobacterium chitinilyticum</name>
    <dbReference type="NCBI Taxonomy" id="2485123"/>
    <lineage>
        <taxon>Bacteria</taxon>
        <taxon>Pseudomonadati</taxon>
        <taxon>Pseudomonadota</taxon>
        <taxon>Gammaproteobacteria</taxon>
        <taxon>Vibrionales</taxon>
        <taxon>Vibrionaceae</taxon>
        <taxon>Photobacterium</taxon>
    </lineage>
</organism>
<comment type="similarity">
    <text evidence="2">Belongs to the oxygen-dependent FAD-linked oxidoreductase family.</text>
</comment>
<dbReference type="RefSeq" id="WP_128784108.1">
    <property type="nucleotide sequence ID" value="NZ_RJLM01000004.1"/>
</dbReference>
<comment type="caution">
    <text evidence="7">The sequence shown here is derived from an EMBL/GenBank/DDBJ whole genome shotgun (WGS) entry which is preliminary data.</text>
</comment>
<dbReference type="InterPro" id="IPR012951">
    <property type="entry name" value="BBE"/>
</dbReference>
<dbReference type="InterPro" id="IPR016167">
    <property type="entry name" value="FAD-bd_PCMH_sub1"/>
</dbReference>
<protein>
    <submittedName>
        <fullName evidence="7">FAD-binding oxidoreductase</fullName>
    </submittedName>
</protein>
<dbReference type="PROSITE" id="PS51387">
    <property type="entry name" value="FAD_PCMH"/>
    <property type="match status" value="1"/>
</dbReference>
<evidence type="ECO:0000313" key="8">
    <source>
        <dbReference type="Proteomes" id="UP000287563"/>
    </source>
</evidence>
<dbReference type="OrthoDB" id="9775082at2"/>
<keyword evidence="8" id="KW-1185">Reference proteome</keyword>
<gene>
    <name evidence="7" type="ORF">EDI28_12085</name>
</gene>
<dbReference type="Gene3D" id="3.40.462.20">
    <property type="match status" value="1"/>
</dbReference>
<dbReference type="Gene3D" id="3.30.465.10">
    <property type="match status" value="1"/>
</dbReference>
<dbReference type="Pfam" id="PF08031">
    <property type="entry name" value="BBE"/>
    <property type="match status" value="1"/>
</dbReference>
<evidence type="ECO:0000256" key="3">
    <source>
        <dbReference type="ARBA" id="ARBA00022630"/>
    </source>
</evidence>
<reference evidence="7 8" key="1">
    <citation type="submission" date="2018-11" db="EMBL/GenBank/DDBJ databases">
        <title>Photobacterium sp. BEI247 sp. nov., a marine bacterium isolated from Yongle Blue Hole in the South China Sea.</title>
        <authorList>
            <person name="Wang X."/>
        </authorList>
    </citation>
    <scope>NUCLEOTIDE SEQUENCE [LARGE SCALE GENOMIC DNA]</scope>
    <source>
        <strain evidence="8">BEI247</strain>
    </source>
</reference>
<dbReference type="GO" id="GO:0071949">
    <property type="term" value="F:FAD binding"/>
    <property type="evidence" value="ECO:0007669"/>
    <property type="project" value="InterPro"/>
</dbReference>
<dbReference type="SUPFAM" id="SSF56176">
    <property type="entry name" value="FAD-binding/transporter-associated domain-like"/>
    <property type="match status" value="1"/>
</dbReference>
<dbReference type="Pfam" id="PF01565">
    <property type="entry name" value="FAD_binding_4"/>
    <property type="match status" value="1"/>
</dbReference>
<dbReference type="EMBL" id="RJLM01000004">
    <property type="protein sequence ID" value="RWX55297.1"/>
    <property type="molecule type" value="Genomic_DNA"/>
</dbReference>
<accession>A0A3S3UJA2</accession>
<dbReference type="PANTHER" id="PTHR42973">
    <property type="entry name" value="BINDING OXIDOREDUCTASE, PUTATIVE (AFU_ORTHOLOGUE AFUA_1G17690)-RELATED"/>
    <property type="match status" value="1"/>
</dbReference>
<comment type="cofactor">
    <cofactor evidence="1">
        <name>FAD</name>
        <dbReference type="ChEBI" id="CHEBI:57692"/>
    </cofactor>
</comment>
<sequence length="456" mass="50332">MNHLNEQLSNLVQGRVIVPGDPSYDETRQIWNAMIDRRPAVIVECANASDVPVALTYARDNNLEITVRGAGHNIAGSAICDNGLMIDFSKMNHVRVDPEKRRAYVEPGTTLGDFDAAVQQHGLATPVGINSTTGIAGLTLGGGFGWLTRKYGMTIDNLISAQVVTADGSQLTASETENPDLFWAIRGGGGNFGVITEFEFRLHPVGPEILAGLMVFPFEQAKQVLTQYRKFTKSAPEDLNVWVVMRQAPPLPFLPEAVHGKEVIVLAIFYVGDIKEGEKLIAPLRDFGNAHGEHIGAQPYSDWQQAFDPLLTAGQRNYWKSHNFSELCDDALDQLINFAGKLPTSQCEIFIGQLAGASNRVPASAMAYSSRDAKFVLNVHARWEHQSEDEKAISWARAFFKATTPFASSGAYVNFMTAEEGDRVSAAYDTNYQRLVEIKRQYDPDNLFHLNQNIKP</sequence>